<evidence type="ECO:0000256" key="1">
    <source>
        <dbReference type="SAM" id="Phobius"/>
    </source>
</evidence>
<keyword evidence="3" id="KW-1185">Reference proteome</keyword>
<dbReference type="AlphaFoldDB" id="A0AAD9SHT5"/>
<keyword evidence="1" id="KW-0472">Membrane</keyword>
<dbReference type="EMBL" id="JAUJFL010000003">
    <property type="protein sequence ID" value="KAK2608015.1"/>
    <property type="molecule type" value="Genomic_DNA"/>
</dbReference>
<keyword evidence="1" id="KW-1133">Transmembrane helix</keyword>
<dbReference type="Proteomes" id="UP001265746">
    <property type="component" value="Unassembled WGS sequence"/>
</dbReference>
<sequence>MWERVLEGWGRLLIALWRDEGVLGRVCGVGWLGALGGRAEGGGISRDNLGGRLLWYTCKLLGNVHGFWRLCYIFMLWLLSLSFLICDIGLFLGRIKGSRIVIDLRLRADCCPFLLRVGGGSLGNIVVKGVHGRVRVWSHGCCGRAEGVRLEGDYVWIFGLILELWENLWESVCVMKRARRDGAEVGNSLELGALVVCHQGSARRGWVRSMGRASRGLRKQFTGRRV</sequence>
<feature type="transmembrane region" description="Helical" evidence="1">
    <location>
        <begin position="67"/>
        <end position="92"/>
    </location>
</feature>
<comment type="caution">
    <text evidence="2">The sequence shown here is derived from an EMBL/GenBank/DDBJ whole genome shotgun (WGS) entry which is preliminary data.</text>
</comment>
<keyword evidence="1" id="KW-0812">Transmembrane</keyword>
<organism evidence="2 3">
    <name type="scientific">Phomopsis amygdali</name>
    <name type="common">Fusicoccum amygdali</name>
    <dbReference type="NCBI Taxonomy" id="1214568"/>
    <lineage>
        <taxon>Eukaryota</taxon>
        <taxon>Fungi</taxon>
        <taxon>Dikarya</taxon>
        <taxon>Ascomycota</taxon>
        <taxon>Pezizomycotina</taxon>
        <taxon>Sordariomycetes</taxon>
        <taxon>Sordariomycetidae</taxon>
        <taxon>Diaporthales</taxon>
        <taxon>Diaporthaceae</taxon>
        <taxon>Diaporthe</taxon>
    </lineage>
</organism>
<evidence type="ECO:0000313" key="3">
    <source>
        <dbReference type="Proteomes" id="UP001265746"/>
    </source>
</evidence>
<evidence type="ECO:0000313" key="2">
    <source>
        <dbReference type="EMBL" id="KAK2608015.1"/>
    </source>
</evidence>
<reference evidence="2" key="1">
    <citation type="submission" date="2023-06" db="EMBL/GenBank/DDBJ databases">
        <authorList>
            <person name="Noh H."/>
        </authorList>
    </citation>
    <scope>NUCLEOTIDE SEQUENCE</scope>
    <source>
        <strain evidence="2">DUCC20226</strain>
    </source>
</reference>
<protein>
    <submittedName>
        <fullName evidence="2">Uncharacterized protein</fullName>
    </submittedName>
</protein>
<name>A0AAD9SHT5_PHOAM</name>
<gene>
    <name evidence="2" type="ORF">N8I77_006653</name>
</gene>
<accession>A0AAD9SHT5</accession>
<proteinExistence type="predicted"/>